<evidence type="ECO:0000256" key="1">
    <source>
        <dbReference type="ARBA" id="ARBA00023172"/>
    </source>
</evidence>
<name>X0RGK2_9ZZZZ</name>
<evidence type="ECO:0000313" key="2">
    <source>
        <dbReference type="EMBL" id="GAF67903.1"/>
    </source>
</evidence>
<dbReference type="GO" id="GO:0015074">
    <property type="term" value="P:DNA integration"/>
    <property type="evidence" value="ECO:0007669"/>
    <property type="project" value="InterPro"/>
</dbReference>
<dbReference type="AlphaFoldDB" id="X0RGK2"/>
<keyword evidence="1" id="KW-0233">DNA recombination</keyword>
<proteinExistence type="predicted"/>
<dbReference type="GO" id="GO:0006310">
    <property type="term" value="P:DNA recombination"/>
    <property type="evidence" value="ECO:0007669"/>
    <property type="project" value="UniProtKB-KW"/>
</dbReference>
<dbReference type="EMBL" id="BARS01005029">
    <property type="protein sequence ID" value="GAF67903.1"/>
    <property type="molecule type" value="Genomic_DNA"/>
</dbReference>
<dbReference type="SUPFAM" id="SSF56349">
    <property type="entry name" value="DNA breaking-rejoining enzymes"/>
    <property type="match status" value="1"/>
</dbReference>
<dbReference type="InterPro" id="IPR011010">
    <property type="entry name" value="DNA_brk_join_enz"/>
</dbReference>
<protein>
    <recommendedName>
        <fullName evidence="3">Tyr recombinase domain-containing protein</fullName>
    </recommendedName>
</protein>
<accession>X0RGK2</accession>
<gene>
    <name evidence="2" type="ORF">S01H1_09847</name>
</gene>
<sequence>MLEKDLDGPVKAIRAKSAKRLPTVLTRQEALAVIERLSDTYRLAAQLLYGSGLRLMECGLATWTCQAARLRCVIAKGPGIE</sequence>
<dbReference type="Gene3D" id="1.10.443.10">
    <property type="entry name" value="Intergrase catalytic core"/>
    <property type="match status" value="1"/>
</dbReference>
<organism evidence="2">
    <name type="scientific">marine sediment metagenome</name>
    <dbReference type="NCBI Taxonomy" id="412755"/>
    <lineage>
        <taxon>unclassified sequences</taxon>
        <taxon>metagenomes</taxon>
        <taxon>ecological metagenomes</taxon>
    </lineage>
</organism>
<evidence type="ECO:0008006" key="3">
    <source>
        <dbReference type="Google" id="ProtNLM"/>
    </source>
</evidence>
<comment type="caution">
    <text evidence="2">The sequence shown here is derived from an EMBL/GenBank/DDBJ whole genome shotgun (WGS) entry which is preliminary data.</text>
</comment>
<reference evidence="2" key="1">
    <citation type="journal article" date="2014" name="Front. Microbiol.">
        <title>High frequency of phylogenetically diverse reductive dehalogenase-homologous genes in deep subseafloor sedimentary metagenomes.</title>
        <authorList>
            <person name="Kawai M."/>
            <person name="Futagami T."/>
            <person name="Toyoda A."/>
            <person name="Takaki Y."/>
            <person name="Nishi S."/>
            <person name="Hori S."/>
            <person name="Arai W."/>
            <person name="Tsubouchi T."/>
            <person name="Morono Y."/>
            <person name="Uchiyama I."/>
            <person name="Ito T."/>
            <person name="Fujiyama A."/>
            <person name="Inagaki F."/>
            <person name="Takami H."/>
        </authorList>
    </citation>
    <scope>NUCLEOTIDE SEQUENCE</scope>
    <source>
        <strain evidence="2">Expedition CK06-06</strain>
    </source>
</reference>
<dbReference type="GO" id="GO:0003677">
    <property type="term" value="F:DNA binding"/>
    <property type="evidence" value="ECO:0007669"/>
    <property type="project" value="InterPro"/>
</dbReference>
<dbReference type="InterPro" id="IPR013762">
    <property type="entry name" value="Integrase-like_cat_sf"/>
</dbReference>